<dbReference type="PROSITE" id="PS51118">
    <property type="entry name" value="HTH_HXLR"/>
    <property type="match status" value="1"/>
</dbReference>
<evidence type="ECO:0000313" key="6">
    <source>
        <dbReference type="Proteomes" id="UP000183410"/>
    </source>
</evidence>
<dbReference type="GO" id="GO:0003677">
    <property type="term" value="F:DNA binding"/>
    <property type="evidence" value="ECO:0007669"/>
    <property type="project" value="UniProtKB-KW"/>
</dbReference>
<dbReference type="InterPro" id="IPR036390">
    <property type="entry name" value="WH_DNA-bd_sf"/>
</dbReference>
<feature type="domain" description="HTH hxlR-type" evidence="4">
    <location>
        <begin position="12"/>
        <end position="111"/>
    </location>
</feature>
<reference evidence="6" key="1">
    <citation type="submission" date="2016-10" db="EMBL/GenBank/DDBJ databases">
        <authorList>
            <person name="Varghese N."/>
            <person name="Submissions S."/>
        </authorList>
    </citation>
    <scope>NUCLEOTIDE SEQUENCE [LARGE SCALE GENOMIC DNA]</scope>
    <source>
        <strain evidence="6">CGMCC 1.10223</strain>
    </source>
</reference>
<organism evidence="5 6">
    <name type="scientific">Paenibacillus algorifonticola</name>
    <dbReference type="NCBI Taxonomy" id="684063"/>
    <lineage>
        <taxon>Bacteria</taxon>
        <taxon>Bacillati</taxon>
        <taxon>Bacillota</taxon>
        <taxon>Bacilli</taxon>
        <taxon>Bacillales</taxon>
        <taxon>Paenibacillaceae</taxon>
        <taxon>Paenibacillus</taxon>
    </lineage>
</organism>
<dbReference type="Gene3D" id="1.10.10.10">
    <property type="entry name" value="Winged helix-like DNA-binding domain superfamily/Winged helix DNA-binding domain"/>
    <property type="match status" value="1"/>
</dbReference>
<dbReference type="RefSeq" id="WP_046234540.1">
    <property type="nucleotide sequence ID" value="NZ_FONN01000041.1"/>
</dbReference>
<gene>
    <name evidence="5" type="ORF">SAMN04487969_14118</name>
</gene>
<dbReference type="Pfam" id="PF01638">
    <property type="entry name" value="HxlR"/>
    <property type="match status" value="1"/>
</dbReference>
<dbReference type="Proteomes" id="UP000183410">
    <property type="component" value="Unassembled WGS sequence"/>
</dbReference>
<dbReference type="PANTHER" id="PTHR33204:SF29">
    <property type="entry name" value="TRANSCRIPTIONAL REGULATOR"/>
    <property type="match status" value="1"/>
</dbReference>
<accession>A0A1I2ITU7</accession>
<evidence type="ECO:0000313" key="5">
    <source>
        <dbReference type="EMBL" id="SFF45140.1"/>
    </source>
</evidence>
<keyword evidence="1" id="KW-0805">Transcription regulation</keyword>
<dbReference type="OrthoDB" id="9791143at2"/>
<dbReference type="AlphaFoldDB" id="A0A1I2ITU7"/>
<keyword evidence="2" id="KW-0238">DNA-binding</keyword>
<dbReference type="SUPFAM" id="SSF46785">
    <property type="entry name" value="Winged helix' DNA-binding domain"/>
    <property type="match status" value="1"/>
</dbReference>
<dbReference type="InterPro" id="IPR036388">
    <property type="entry name" value="WH-like_DNA-bd_sf"/>
</dbReference>
<evidence type="ECO:0000259" key="4">
    <source>
        <dbReference type="PROSITE" id="PS51118"/>
    </source>
</evidence>
<protein>
    <submittedName>
        <fullName evidence="5">Transcriptional regulator, HxlR family</fullName>
    </submittedName>
</protein>
<keyword evidence="6" id="KW-1185">Reference proteome</keyword>
<name>A0A1I2ITU7_9BACL</name>
<evidence type="ECO:0000256" key="1">
    <source>
        <dbReference type="ARBA" id="ARBA00023015"/>
    </source>
</evidence>
<sequence>MKNEIEAFEGQCPVEASVNLIGGKWKILVLYHLISHKVKRFNELQRALPNITHRTLTRQLRELEEDNLISRRVYPEVPPKVEYMLTELGESLVPILIELQNWGTDYLRKTVNQTEKPAENKESFLSSVELTQ</sequence>
<keyword evidence="3" id="KW-0804">Transcription</keyword>
<dbReference type="EMBL" id="FONN01000041">
    <property type="protein sequence ID" value="SFF45140.1"/>
    <property type="molecule type" value="Genomic_DNA"/>
</dbReference>
<dbReference type="InterPro" id="IPR002577">
    <property type="entry name" value="HTH_HxlR"/>
</dbReference>
<evidence type="ECO:0000256" key="3">
    <source>
        <dbReference type="ARBA" id="ARBA00023163"/>
    </source>
</evidence>
<evidence type="ECO:0000256" key="2">
    <source>
        <dbReference type="ARBA" id="ARBA00023125"/>
    </source>
</evidence>
<dbReference type="PANTHER" id="PTHR33204">
    <property type="entry name" value="TRANSCRIPTIONAL REGULATOR, MARR FAMILY"/>
    <property type="match status" value="1"/>
</dbReference>
<proteinExistence type="predicted"/>